<organism evidence="1 2">
    <name type="scientific">Pontibacter burrus</name>
    <dbReference type="NCBI Taxonomy" id="2704466"/>
    <lineage>
        <taxon>Bacteria</taxon>
        <taxon>Pseudomonadati</taxon>
        <taxon>Bacteroidota</taxon>
        <taxon>Cytophagia</taxon>
        <taxon>Cytophagales</taxon>
        <taxon>Hymenobacteraceae</taxon>
        <taxon>Pontibacter</taxon>
    </lineage>
</organism>
<dbReference type="Gene3D" id="2.40.160.130">
    <property type="entry name" value="Capsule assembly protein Wzi"/>
    <property type="match status" value="1"/>
</dbReference>
<dbReference type="AlphaFoldDB" id="A0A6B3M243"/>
<evidence type="ECO:0000313" key="2">
    <source>
        <dbReference type="Proteomes" id="UP000474777"/>
    </source>
</evidence>
<evidence type="ECO:0000313" key="1">
    <source>
        <dbReference type="EMBL" id="NEM99651.1"/>
    </source>
</evidence>
<gene>
    <name evidence="1" type="ORF">GXP69_18275</name>
</gene>
<dbReference type="EMBL" id="JAAGWD010000011">
    <property type="protein sequence ID" value="NEM99651.1"/>
    <property type="molecule type" value="Genomic_DNA"/>
</dbReference>
<dbReference type="InterPro" id="IPR038636">
    <property type="entry name" value="Wzi_sf"/>
</dbReference>
<keyword evidence="2" id="KW-1185">Reference proteome</keyword>
<reference evidence="1 2" key="1">
    <citation type="submission" date="2020-02" db="EMBL/GenBank/DDBJ databases">
        <authorList>
            <person name="Kim M.K."/>
        </authorList>
    </citation>
    <scope>NUCLEOTIDE SEQUENCE [LARGE SCALE GENOMIC DNA]</scope>
    <source>
        <strain evidence="1 2">BT327</strain>
    </source>
</reference>
<dbReference type="Proteomes" id="UP000474777">
    <property type="component" value="Unassembled WGS sequence"/>
</dbReference>
<sequence length="554" mass="64906">MLLGLAGSTTLQAQDTYVPYDPDIYRLIDRYQILYGNQPINNETQRLHPAVRPYGRQDVAQLAEISARNAQSRVDQFNTEYLLNDNWNYTNQENNTSARPILNTFYKNRTDFYHYEGRDFIVRVSPVLHFEFGNDNQSDGLRYTNTRGVQVEGMIDERLGFYTYIAETQAKFPEYVVRRFKQENVVPHEGWWKRFKGDGFDFLQARGYLNYNLTKHVEIQLGHDRHFIGNGYRSLLLSDYAPPAFFLKLNTQVWRIQYMNLFQELTAEYRRLSQDVLFDKKYMAFHRLGVQVTDNFDLGISETVIFGRRKGRFELQYLNPIIFYRSIEQAIGSEDNVTLAADFRWNIWNRVQLYGQLMLDEFLLKEVKAGNGWWANKQAGQLGAKYINAFGLDNLDLQGEVNIIRPYTYQHLDNFRNYQHFNQPLAHPTGANLYELIGVVRYQPIPRLNLTGKAIYTKYGQDEYSATDTINWGGNVNLPYTKRPSDYGHKIAQGNTTNQIHLDFTASFQLRHNVFIDLKQIIRRTDAEINSGDLNTAYSSVSFRWNIPQRLHEF</sequence>
<protein>
    <submittedName>
        <fullName evidence="1">Capsule assembly Wzi family protein</fullName>
    </submittedName>
</protein>
<proteinExistence type="predicted"/>
<comment type="caution">
    <text evidence="1">The sequence shown here is derived from an EMBL/GenBank/DDBJ whole genome shotgun (WGS) entry which is preliminary data.</text>
</comment>
<name>A0A6B3M243_9BACT</name>
<accession>A0A6B3M243</accession>